<dbReference type="Gene3D" id="3.60.10.10">
    <property type="entry name" value="Endonuclease/exonuclease/phosphatase"/>
    <property type="match status" value="1"/>
</dbReference>
<dbReference type="SMR" id="A0A1D6JU46"/>
<dbReference type="InterPro" id="IPR015943">
    <property type="entry name" value="WD40/YVTN_repeat-like_dom_sf"/>
</dbReference>
<proteinExistence type="inferred from homology"/>
<feature type="domain" description="IP5PC-F beta-propeller" evidence="3">
    <location>
        <begin position="1"/>
        <end position="90"/>
    </location>
</feature>
<dbReference type="AlphaFoldDB" id="A0A1D6JU46"/>
<dbReference type="PANTHER" id="PTHR11200">
    <property type="entry name" value="INOSITOL 5-PHOSPHATASE"/>
    <property type="match status" value="1"/>
</dbReference>
<dbReference type="Pfam" id="PF23754">
    <property type="entry name" value="Beta-prop_IP5PC_F"/>
    <property type="match status" value="1"/>
</dbReference>
<dbReference type="InterPro" id="IPR000300">
    <property type="entry name" value="IPPc"/>
</dbReference>
<accession>A0A1D6JU46</accession>
<dbReference type="InterPro" id="IPR056454">
    <property type="entry name" value="Beta-prop_IP5PC_F"/>
</dbReference>
<dbReference type="FunFam" id="3.60.10.10:FF:000211">
    <property type="entry name" value="Type II inositol polyphosphate 5-phosphatase 15"/>
    <property type="match status" value="1"/>
</dbReference>
<dbReference type="InParanoid" id="A0A1D6JU46"/>
<comment type="similarity">
    <text evidence="1">Belongs to the inositol polyphosphate 5-phosphatase family.</text>
</comment>
<protein>
    <submittedName>
        <fullName evidence="4">Type II inositol polyphosphate 5-phosphatase 15</fullName>
    </submittedName>
</protein>
<dbReference type="SUPFAM" id="SSF56219">
    <property type="entry name" value="DNase I-like"/>
    <property type="match status" value="1"/>
</dbReference>
<evidence type="ECO:0000259" key="2">
    <source>
        <dbReference type="Pfam" id="PF22669"/>
    </source>
</evidence>
<dbReference type="InterPro" id="IPR036322">
    <property type="entry name" value="WD40_repeat_dom_sf"/>
</dbReference>
<dbReference type="Pfam" id="PF22669">
    <property type="entry name" value="Exo_endo_phos2"/>
    <property type="match status" value="1"/>
</dbReference>
<sequence>MGAADVVRRVATKGTFVEDNRQTEAVAQAMNGTILSRCTDGSIIVWDGNGNRLREFHYHSSSVRCIKTLGDRVWVSYASGTIEVVDVEGWPLNSPSSLDDILCYELASRELLYTRLENLKILVGTWNVAQEKASPEALRSWLGGAFFDVGLVVVGLQEVEMGAGVLGMTAAQESVGLEGSANGKWWIDSIGKTLDEGISFHRVGSRQLAGLLIAAWATNDLGPHVGDVDAAAVPCGLGRAIGNKVSNYLDIFTFFVFDEGTRYHLFDLCTTTMHRLASLFCTI</sequence>
<dbReference type="Gene3D" id="2.130.10.10">
    <property type="entry name" value="YVTN repeat-like/Quinoprotein amine dehydrogenase"/>
    <property type="match status" value="1"/>
</dbReference>
<evidence type="ECO:0000256" key="1">
    <source>
        <dbReference type="ARBA" id="ARBA00010768"/>
    </source>
</evidence>
<evidence type="ECO:0000313" key="4">
    <source>
        <dbReference type="EMBL" id="ONL95341.1"/>
    </source>
</evidence>
<dbReference type="EMBL" id="CM007647">
    <property type="protein sequence ID" value="ONL95341.1"/>
    <property type="molecule type" value="Genomic_DNA"/>
</dbReference>
<dbReference type="GO" id="GO:0046856">
    <property type="term" value="P:phosphatidylinositol dephosphorylation"/>
    <property type="evidence" value="ECO:0007669"/>
    <property type="project" value="InterPro"/>
</dbReference>
<organism evidence="4">
    <name type="scientific">Zea mays</name>
    <name type="common">Maize</name>
    <dbReference type="NCBI Taxonomy" id="4577"/>
    <lineage>
        <taxon>Eukaryota</taxon>
        <taxon>Viridiplantae</taxon>
        <taxon>Streptophyta</taxon>
        <taxon>Embryophyta</taxon>
        <taxon>Tracheophyta</taxon>
        <taxon>Spermatophyta</taxon>
        <taxon>Magnoliopsida</taxon>
        <taxon>Liliopsida</taxon>
        <taxon>Poales</taxon>
        <taxon>Poaceae</taxon>
        <taxon>PACMAD clade</taxon>
        <taxon>Panicoideae</taxon>
        <taxon>Andropogonodae</taxon>
        <taxon>Andropogoneae</taxon>
        <taxon>Tripsacinae</taxon>
        <taxon>Zea</taxon>
    </lineage>
</organism>
<dbReference type="SUPFAM" id="SSF50978">
    <property type="entry name" value="WD40 repeat-like"/>
    <property type="match status" value="1"/>
</dbReference>
<dbReference type="FunCoup" id="A0A1D6JU46">
    <property type="interactions" value="467"/>
</dbReference>
<dbReference type="GO" id="GO:0016791">
    <property type="term" value="F:phosphatase activity"/>
    <property type="evidence" value="ECO:0007669"/>
    <property type="project" value="InterPro"/>
</dbReference>
<dbReference type="PANTHER" id="PTHR11200:SF300">
    <property type="entry name" value="TYPE II INOSITOL 1,4,5-TRISPHOSPHATE 5-PHOSPHATASE"/>
    <property type="match status" value="1"/>
</dbReference>
<dbReference type="ExpressionAtlas" id="A0A1D6JU46">
    <property type="expression patterns" value="baseline"/>
</dbReference>
<dbReference type="InterPro" id="IPR046985">
    <property type="entry name" value="IP5"/>
</dbReference>
<evidence type="ECO:0000259" key="3">
    <source>
        <dbReference type="Pfam" id="PF23754"/>
    </source>
</evidence>
<name>A0A1D6JU46_MAIZE</name>
<dbReference type="IntAct" id="A0A1D6JU46">
    <property type="interactions" value="1"/>
</dbReference>
<reference evidence="4" key="1">
    <citation type="submission" date="2015-12" db="EMBL/GenBank/DDBJ databases">
        <title>Update maize B73 reference genome by single molecule sequencing technologies.</title>
        <authorList>
            <consortium name="Maize Genome Sequencing Project"/>
            <person name="Ware D."/>
        </authorList>
    </citation>
    <scope>NUCLEOTIDE SEQUENCE [LARGE SCALE GENOMIC DNA]</scope>
    <source>
        <tissue evidence="4">Seedling</tissue>
    </source>
</reference>
<gene>
    <name evidence="4" type="ORF">ZEAMMB73_Zm00001d028271</name>
</gene>
<dbReference type="InterPro" id="IPR036691">
    <property type="entry name" value="Endo/exonu/phosph_ase_sf"/>
</dbReference>
<feature type="domain" description="Inositol polyphosphate-related phosphatase" evidence="2">
    <location>
        <begin position="124"/>
        <end position="246"/>
    </location>
</feature>